<feature type="compositionally biased region" description="Polar residues" evidence="1">
    <location>
        <begin position="236"/>
        <end position="253"/>
    </location>
</feature>
<dbReference type="EMBL" id="ML769771">
    <property type="protein sequence ID" value="KAE9387942.1"/>
    <property type="molecule type" value="Genomic_DNA"/>
</dbReference>
<feature type="compositionally biased region" description="Polar residues" evidence="1">
    <location>
        <begin position="287"/>
        <end position="298"/>
    </location>
</feature>
<feature type="compositionally biased region" description="Acidic residues" evidence="1">
    <location>
        <begin position="148"/>
        <end position="160"/>
    </location>
</feature>
<evidence type="ECO:0000313" key="3">
    <source>
        <dbReference type="Proteomes" id="UP000799118"/>
    </source>
</evidence>
<feature type="compositionally biased region" description="Polar residues" evidence="1">
    <location>
        <begin position="59"/>
        <end position="71"/>
    </location>
</feature>
<keyword evidence="3" id="KW-1185">Reference proteome</keyword>
<gene>
    <name evidence="2" type="ORF">BT96DRAFT_451091</name>
</gene>
<organism evidence="2 3">
    <name type="scientific">Gymnopus androsaceus JB14</name>
    <dbReference type="NCBI Taxonomy" id="1447944"/>
    <lineage>
        <taxon>Eukaryota</taxon>
        <taxon>Fungi</taxon>
        <taxon>Dikarya</taxon>
        <taxon>Basidiomycota</taxon>
        <taxon>Agaricomycotina</taxon>
        <taxon>Agaricomycetes</taxon>
        <taxon>Agaricomycetidae</taxon>
        <taxon>Agaricales</taxon>
        <taxon>Marasmiineae</taxon>
        <taxon>Omphalotaceae</taxon>
        <taxon>Gymnopus</taxon>
    </lineage>
</organism>
<feature type="compositionally biased region" description="Low complexity" evidence="1">
    <location>
        <begin position="107"/>
        <end position="118"/>
    </location>
</feature>
<name>A0A6A4GQ66_9AGAR</name>
<feature type="compositionally biased region" description="Low complexity" evidence="1">
    <location>
        <begin position="216"/>
        <end position="232"/>
    </location>
</feature>
<feature type="compositionally biased region" description="Polar residues" evidence="1">
    <location>
        <begin position="81"/>
        <end position="106"/>
    </location>
</feature>
<proteinExistence type="predicted"/>
<dbReference type="AlphaFoldDB" id="A0A6A4GQ66"/>
<feature type="compositionally biased region" description="Low complexity" evidence="1">
    <location>
        <begin position="26"/>
        <end position="52"/>
    </location>
</feature>
<sequence>MSNPQPSPSPNSAENRPNRFDLDTKTPASNSNTTSMAAAATTTTAPSLRAASQPPRALHSQSPTTAPRSPWSQSQSQSQSRYLSPTRTSGIPMPSSTTSTNQNQIRSSSFSGTTQSFSGAGGYFSPGRFGSTFEDDESLLDEPRDQYSQDDGDDDVDVDVDGMIGRLRPSSQSHGGDPYDYDEYSDSPVYARSGVGIAGTGASAGRYVGGGRLPPSLSSSLSPSQLPGTLPLISPSPRSTSASFTPHSLSHSMMSRDGGVGTTSNSLRNDDVRGRTYAPTSADLLSKSRSQSLATSTVHHGHGHGQGGRLGMYGLPTNPNSVIGYSRDTSGLGSTMASWNGNDSDHTFSLFRDRFNSQSQSRSRSRYSGGGNEYVEYGEWRR</sequence>
<dbReference type="OrthoDB" id="3027821at2759"/>
<feature type="region of interest" description="Disordered" evidence="1">
    <location>
        <begin position="216"/>
        <end position="312"/>
    </location>
</feature>
<accession>A0A6A4GQ66</accession>
<dbReference type="Proteomes" id="UP000799118">
    <property type="component" value="Unassembled WGS sequence"/>
</dbReference>
<feature type="region of interest" description="Disordered" evidence="1">
    <location>
        <begin position="1"/>
        <end position="204"/>
    </location>
</feature>
<evidence type="ECO:0000256" key="1">
    <source>
        <dbReference type="SAM" id="MobiDB-lite"/>
    </source>
</evidence>
<protein>
    <submittedName>
        <fullName evidence="2">Uncharacterized protein</fullName>
    </submittedName>
</protein>
<evidence type="ECO:0000313" key="2">
    <source>
        <dbReference type="EMBL" id="KAE9387942.1"/>
    </source>
</evidence>
<reference evidence="2" key="1">
    <citation type="journal article" date="2019" name="Environ. Microbiol.">
        <title>Fungal ecological strategies reflected in gene transcription - a case study of two litter decomposers.</title>
        <authorList>
            <person name="Barbi F."/>
            <person name="Kohler A."/>
            <person name="Barry K."/>
            <person name="Baskaran P."/>
            <person name="Daum C."/>
            <person name="Fauchery L."/>
            <person name="Ihrmark K."/>
            <person name="Kuo A."/>
            <person name="LaButti K."/>
            <person name="Lipzen A."/>
            <person name="Morin E."/>
            <person name="Grigoriev I.V."/>
            <person name="Henrissat B."/>
            <person name="Lindahl B."/>
            <person name="Martin F."/>
        </authorList>
    </citation>
    <scope>NUCLEOTIDE SEQUENCE</scope>
    <source>
        <strain evidence="2">JB14</strain>
    </source>
</reference>